<gene>
    <name evidence="1" type="ORF">H9Q08_14345</name>
</gene>
<evidence type="ECO:0000313" key="2">
    <source>
        <dbReference type="Proteomes" id="UP001430374"/>
    </source>
</evidence>
<accession>A0ABS9C8H2</accession>
<sequence length="132" mass="15407">MSWSKADIDVETIYTSKGDNYKDITDDLIIVVERMIKNEEKLADNILIYTNATNGYLRLACYDDNTKSYIGQYIYHLELPELWENSLSHEEGAYHFDNETHIAICCMLEEYIDSLNIYTSNELNSTPEILYI</sequence>
<name>A0ABS9C8H2_9FLAO</name>
<proteinExistence type="predicted"/>
<dbReference type="EMBL" id="JACSGT010000001">
    <property type="protein sequence ID" value="MCF2220464.1"/>
    <property type="molecule type" value="Genomic_DNA"/>
</dbReference>
<evidence type="ECO:0000313" key="1">
    <source>
        <dbReference type="EMBL" id="MCF2220464.1"/>
    </source>
</evidence>
<keyword evidence="2" id="KW-1185">Reference proteome</keyword>
<evidence type="ECO:0008006" key="3">
    <source>
        <dbReference type="Google" id="ProtNLM"/>
    </source>
</evidence>
<dbReference type="Proteomes" id="UP001430374">
    <property type="component" value="Unassembled WGS sequence"/>
</dbReference>
<comment type="caution">
    <text evidence="1">The sequence shown here is derived from an EMBL/GenBank/DDBJ whole genome shotgun (WGS) entry which is preliminary data.</text>
</comment>
<dbReference type="RefSeq" id="WP_235131886.1">
    <property type="nucleotide sequence ID" value="NZ_JACSGT010000001.1"/>
</dbReference>
<reference evidence="1" key="1">
    <citation type="submission" date="2021-08" db="EMBL/GenBank/DDBJ databases">
        <title>Complete genome sequence of Chryseobacterium sp strain PS-8.</title>
        <authorList>
            <person name="Das S.K."/>
        </authorList>
    </citation>
    <scope>NUCLEOTIDE SEQUENCE</scope>
    <source>
        <strain evidence="1">PS-8</strain>
    </source>
</reference>
<organism evidence="1 2">
    <name type="scientific">Chryseobacterium indicum</name>
    <dbReference type="NCBI Taxonomy" id="2766954"/>
    <lineage>
        <taxon>Bacteria</taxon>
        <taxon>Pseudomonadati</taxon>
        <taxon>Bacteroidota</taxon>
        <taxon>Flavobacteriia</taxon>
        <taxon>Flavobacteriales</taxon>
        <taxon>Weeksellaceae</taxon>
        <taxon>Chryseobacterium group</taxon>
        <taxon>Chryseobacterium</taxon>
    </lineage>
</organism>
<protein>
    <recommendedName>
        <fullName evidence="3">Immunity protein Imm1</fullName>
    </recommendedName>
</protein>